<dbReference type="InterPro" id="IPR054363">
    <property type="entry name" value="GH95_cat"/>
</dbReference>
<evidence type="ECO:0000313" key="3">
    <source>
        <dbReference type="Proteomes" id="UP000886858"/>
    </source>
</evidence>
<proteinExistence type="predicted"/>
<comment type="caution">
    <text evidence="2">The sequence shown here is derived from an EMBL/GenBank/DDBJ whole genome shotgun (WGS) entry which is preliminary data.</text>
</comment>
<dbReference type="InterPro" id="IPR012341">
    <property type="entry name" value="6hp_glycosidase-like_sf"/>
</dbReference>
<reference evidence="2" key="1">
    <citation type="journal article" date="2021" name="PeerJ">
        <title>Extensive microbial diversity within the chicken gut microbiome revealed by metagenomics and culture.</title>
        <authorList>
            <person name="Gilroy R."/>
            <person name="Ravi A."/>
            <person name="Getino M."/>
            <person name="Pursley I."/>
            <person name="Horton D.L."/>
            <person name="Alikhan N.F."/>
            <person name="Baker D."/>
            <person name="Gharbi K."/>
            <person name="Hall N."/>
            <person name="Watson M."/>
            <person name="Adriaenssens E.M."/>
            <person name="Foster-Nyarko E."/>
            <person name="Jarju S."/>
            <person name="Secka A."/>
            <person name="Antonio M."/>
            <person name="Oren A."/>
            <person name="Chaudhuri R.R."/>
            <person name="La Ragione R."/>
            <person name="Hildebrand F."/>
            <person name="Pallen M.J."/>
        </authorList>
    </citation>
    <scope>NUCLEOTIDE SEQUENCE</scope>
    <source>
        <strain evidence="2">CHK179-7159</strain>
    </source>
</reference>
<dbReference type="EMBL" id="DWYY01000199">
    <property type="protein sequence ID" value="HJA94737.1"/>
    <property type="molecule type" value="Genomic_DNA"/>
</dbReference>
<protein>
    <recommendedName>
        <fullName evidence="1">Glycosyl hydrolase family 95 catalytic domain-containing protein</fullName>
    </recommendedName>
</protein>
<dbReference type="Pfam" id="PF22124">
    <property type="entry name" value="Glyco_hydro_95_cat"/>
    <property type="match status" value="1"/>
</dbReference>
<dbReference type="Gene3D" id="1.50.10.10">
    <property type="match status" value="1"/>
</dbReference>
<feature type="domain" description="Glycosyl hydrolase family 95 catalytic" evidence="1">
    <location>
        <begin position="1"/>
        <end position="68"/>
    </location>
</feature>
<organism evidence="2 3">
    <name type="scientific">Candidatus Eisenbergiella merdipullorum</name>
    <dbReference type="NCBI Taxonomy" id="2838553"/>
    <lineage>
        <taxon>Bacteria</taxon>
        <taxon>Bacillati</taxon>
        <taxon>Bacillota</taxon>
        <taxon>Clostridia</taxon>
        <taxon>Lachnospirales</taxon>
        <taxon>Lachnospiraceae</taxon>
        <taxon>Eisenbergiella</taxon>
    </lineage>
</organism>
<dbReference type="GO" id="GO:0005975">
    <property type="term" value="P:carbohydrate metabolic process"/>
    <property type="evidence" value="ECO:0007669"/>
    <property type="project" value="InterPro"/>
</dbReference>
<sequence>MDNELLWELCHDYLEGMEVSGIREEWKEIGAMAQEVLDHLPPIRFREDGRICEWREDCRETEKGHRHLPFYIFLRNF</sequence>
<dbReference type="AlphaFoldDB" id="A0A9D2L0K3"/>
<accession>A0A9D2L0K3</accession>
<reference evidence="2" key="2">
    <citation type="submission" date="2021-04" db="EMBL/GenBank/DDBJ databases">
        <authorList>
            <person name="Gilroy R."/>
        </authorList>
    </citation>
    <scope>NUCLEOTIDE SEQUENCE</scope>
    <source>
        <strain evidence="2">CHK179-7159</strain>
    </source>
</reference>
<gene>
    <name evidence="2" type="ORF">H9717_16750</name>
</gene>
<evidence type="ECO:0000259" key="1">
    <source>
        <dbReference type="Pfam" id="PF22124"/>
    </source>
</evidence>
<name>A0A9D2L0K3_9FIRM</name>
<evidence type="ECO:0000313" key="2">
    <source>
        <dbReference type="EMBL" id="HJA94737.1"/>
    </source>
</evidence>
<dbReference type="Proteomes" id="UP000886858">
    <property type="component" value="Unassembled WGS sequence"/>
</dbReference>